<accession>A0ABQ5AAZ7</accession>
<dbReference type="PANTHER" id="PTHR13847">
    <property type="entry name" value="SARCOSINE DEHYDROGENASE-RELATED"/>
    <property type="match status" value="1"/>
</dbReference>
<comment type="caution">
    <text evidence="2">The sequence shown here is derived from an EMBL/GenBank/DDBJ whole genome shotgun (WGS) entry which is preliminary data.</text>
</comment>
<dbReference type="Pfam" id="PF01266">
    <property type="entry name" value="DAO"/>
    <property type="match status" value="1"/>
</dbReference>
<organism evidence="2 3">
    <name type="scientific">Tanacetum coccineum</name>
    <dbReference type="NCBI Taxonomy" id="301880"/>
    <lineage>
        <taxon>Eukaryota</taxon>
        <taxon>Viridiplantae</taxon>
        <taxon>Streptophyta</taxon>
        <taxon>Embryophyta</taxon>
        <taxon>Tracheophyta</taxon>
        <taxon>Spermatophyta</taxon>
        <taxon>Magnoliopsida</taxon>
        <taxon>eudicotyledons</taxon>
        <taxon>Gunneridae</taxon>
        <taxon>Pentapetalae</taxon>
        <taxon>asterids</taxon>
        <taxon>campanulids</taxon>
        <taxon>Asterales</taxon>
        <taxon>Asteraceae</taxon>
        <taxon>Asteroideae</taxon>
        <taxon>Anthemideae</taxon>
        <taxon>Anthemidinae</taxon>
        <taxon>Tanacetum</taxon>
    </lineage>
</organism>
<evidence type="ECO:0000259" key="1">
    <source>
        <dbReference type="Pfam" id="PF01266"/>
    </source>
</evidence>
<protein>
    <submittedName>
        <fullName evidence="2">Oxidoreductase TDA3</fullName>
    </submittedName>
</protein>
<dbReference type="EMBL" id="BQNB010012148">
    <property type="protein sequence ID" value="GJS99824.1"/>
    <property type="molecule type" value="Genomic_DNA"/>
</dbReference>
<keyword evidence="3" id="KW-1185">Reference proteome</keyword>
<reference evidence="2" key="2">
    <citation type="submission" date="2022-01" db="EMBL/GenBank/DDBJ databases">
        <authorList>
            <person name="Yamashiro T."/>
            <person name="Shiraishi A."/>
            <person name="Satake H."/>
            <person name="Nakayama K."/>
        </authorList>
    </citation>
    <scope>NUCLEOTIDE SEQUENCE</scope>
</reference>
<dbReference type="InterPro" id="IPR036188">
    <property type="entry name" value="FAD/NAD-bd_sf"/>
</dbReference>
<gene>
    <name evidence="2" type="ORF">Tco_0820994</name>
</gene>
<evidence type="ECO:0000313" key="2">
    <source>
        <dbReference type="EMBL" id="GJS99824.1"/>
    </source>
</evidence>
<dbReference type="InterPro" id="IPR006076">
    <property type="entry name" value="FAD-dep_OxRdtase"/>
</dbReference>
<name>A0ABQ5AAZ7_9ASTR</name>
<reference evidence="2" key="1">
    <citation type="journal article" date="2022" name="Int. J. Mol. Sci.">
        <title>Draft Genome of Tanacetum Coccineum: Genomic Comparison of Closely Related Tanacetum-Family Plants.</title>
        <authorList>
            <person name="Yamashiro T."/>
            <person name="Shiraishi A."/>
            <person name="Nakayama K."/>
            <person name="Satake H."/>
        </authorList>
    </citation>
    <scope>NUCLEOTIDE SEQUENCE</scope>
</reference>
<feature type="domain" description="FAD dependent oxidoreductase" evidence="1">
    <location>
        <begin position="9"/>
        <end position="80"/>
    </location>
</feature>
<dbReference type="Proteomes" id="UP001151760">
    <property type="component" value="Unassembled WGS sequence"/>
</dbReference>
<dbReference type="PANTHER" id="PTHR13847:SF150">
    <property type="entry name" value="OXIDOREDUCTASE TDA3-RELATED"/>
    <property type="match status" value="1"/>
</dbReference>
<evidence type="ECO:0000313" key="3">
    <source>
        <dbReference type="Proteomes" id="UP001151760"/>
    </source>
</evidence>
<proteinExistence type="predicted"/>
<dbReference type="Gene3D" id="3.50.50.60">
    <property type="entry name" value="FAD/NAD(P)-binding domain"/>
    <property type="match status" value="1"/>
</dbReference>
<dbReference type="SUPFAM" id="SSF51905">
    <property type="entry name" value="FAD/NAD(P)-binding domain"/>
    <property type="match status" value="1"/>
</dbReference>
<sequence>MENDPPKKRVVVCGGGVVRCTAYFLSKKGAAVTLIEQSSIACAASGKAGGFLALDWCDGGPVSALARASFNLHRSLAEELPAGRFPVRRQVGGCVVQEGGLR</sequence>